<dbReference type="AlphaFoldDB" id="A0A814AK40"/>
<dbReference type="PIRSF" id="PIRSF002419">
    <property type="entry name" value="Tetraspanin"/>
    <property type="match status" value="1"/>
</dbReference>
<keyword evidence="5 7" id="KW-0472">Membrane</keyword>
<dbReference type="InterPro" id="IPR008952">
    <property type="entry name" value="Tetraspanin_EC2_sf"/>
</dbReference>
<keyword evidence="9" id="KW-1185">Reference proteome</keyword>
<evidence type="ECO:0000256" key="7">
    <source>
        <dbReference type="RuleBase" id="RU361218"/>
    </source>
</evidence>
<feature type="transmembrane region" description="Helical" evidence="7">
    <location>
        <begin position="21"/>
        <end position="41"/>
    </location>
</feature>
<evidence type="ECO:0000256" key="3">
    <source>
        <dbReference type="ARBA" id="ARBA00022692"/>
    </source>
</evidence>
<dbReference type="EMBL" id="CAJNOC010002113">
    <property type="protein sequence ID" value="CAF0913266.1"/>
    <property type="molecule type" value="Genomic_DNA"/>
</dbReference>
<sequence length="245" mass="28023">MEGKKFKTAACTAFLKTLMMMFNLVFFLIGFALLVAGFYGYKVFKQFFVFAPSTSIYFPIIFIGLFMMFVGAYAFWCTPKGTVWLLNVYSILIFVLFLSIFSISILFSVKHDSWKGTLKQGIDRSINNYQNDTRSIDFLQMSIKCCGSENYTDWFNTQWANQEKRVPKSCCIKKQACVNEGLETSANATDIYQKGCYAKVESLINEKFIIIIAIGFISSFIVLGGSFLTCLLAQNLNKHRYEQME</sequence>
<dbReference type="FunFam" id="1.10.1450.10:FF:000029">
    <property type="entry name" value="Tetraspanin"/>
    <property type="match status" value="1"/>
</dbReference>
<dbReference type="Proteomes" id="UP000663879">
    <property type="component" value="Unassembled WGS sequence"/>
</dbReference>
<evidence type="ECO:0000313" key="9">
    <source>
        <dbReference type="Proteomes" id="UP000663879"/>
    </source>
</evidence>
<proteinExistence type="inferred from homology"/>
<evidence type="ECO:0000256" key="5">
    <source>
        <dbReference type="ARBA" id="ARBA00023136"/>
    </source>
</evidence>
<feature type="disulfide bond" evidence="6">
    <location>
        <begin position="145"/>
        <end position="177"/>
    </location>
</feature>
<dbReference type="PRINTS" id="PR00259">
    <property type="entry name" value="TMFOUR"/>
</dbReference>
<dbReference type="OrthoDB" id="9972904at2759"/>
<feature type="transmembrane region" description="Helical" evidence="7">
    <location>
        <begin position="56"/>
        <end position="76"/>
    </location>
</feature>
<gene>
    <name evidence="8" type="ORF">OXX778_LOCUS12015</name>
</gene>
<evidence type="ECO:0000256" key="4">
    <source>
        <dbReference type="ARBA" id="ARBA00022989"/>
    </source>
</evidence>
<name>A0A814AK40_9BILA</name>
<dbReference type="PANTHER" id="PTHR19282">
    <property type="entry name" value="TETRASPANIN"/>
    <property type="match status" value="1"/>
</dbReference>
<feature type="transmembrane region" description="Helical" evidence="7">
    <location>
        <begin position="88"/>
        <end position="109"/>
    </location>
</feature>
<comment type="subcellular location">
    <subcellularLocation>
        <location evidence="1 7">Membrane</location>
        <topology evidence="1 7">Multi-pass membrane protein</topology>
    </subcellularLocation>
</comment>
<accession>A0A814AK40</accession>
<dbReference type="PANTHER" id="PTHR19282:SF252">
    <property type="entry name" value="TETRASPANIN"/>
    <property type="match status" value="1"/>
</dbReference>
<keyword evidence="6" id="KW-1015">Disulfide bond</keyword>
<evidence type="ECO:0000256" key="6">
    <source>
        <dbReference type="PIRSR" id="PIRSR002419-1"/>
    </source>
</evidence>
<dbReference type="InterPro" id="IPR000301">
    <property type="entry name" value="Tetraspanin_animals"/>
</dbReference>
<keyword evidence="3 7" id="KW-0812">Transmembrane</keyword>
<dbReference type="SUPFAM" id="SSF48652">
    <property type="entry name" value="Tetraspanin"/>
    <property type="match status" value="1"/>
</dbReference>
<comment type="caution">
    <text evidence="8">The sequence shown here is derived from an EMBL/GenBank/DDBJ whole genome shotgun (WGS) entry which is preliminary data.</text>
</comment>
<dbReference type="Pfam" id="PF00335">
    <property type="entry name" value="Tetraspanin"/>
    <property type="match status" value="1"/>
</dbReference>
<keyword evidence="4 7" id="KW-1133">Transmembrane helix</keyword>
<feature type="transmembrane region" description="Helical" evidence="7">
    <location>
        <begin position="208"/>
        <end position="233"/>
    </location>
</feature>
<reference evidence="8" key="1">
    <citation type="submission" date="2021-02" db="EMBL/GenBank/DDBJ databases">
        <authorList>
            <person name="Nowell W R."/>
        </authorList>
    </citation>
    <scope>NUCLEOTIDE SEQUENCE</scope>
    <source>
        <strain evidence="8">Ploen Becks lab</strain>
    </source>
</reference>
<evidence type="ECO:0000256" key="2">
    <source>
        <dbReference type="ARBA" id="ARBA00006840"/>
    </source>
</evidence>
<dbReference type="Gene3D" id="1.10.1450.10">
    <property type="entry name" value="Tetraspanin"/>
    <property type="match status" value="1"/>
</dbReference>
<comment type="similarity">
    <text evidence="2 7">Belongs to the tetraspanin (TM4SF) family.</text>
</comment>
<protein>
    <recommendedName>
        <fullName evidence="7">Tetraspanin</fullName>
    </recommendedName>
</protein>
<dbReference type="InterPro" id="IPR018499">
    <property type="entry name" value="Tetraspanin/Peripherin"/>
</dbReference>
<evidence type="ECO:0000313" key="8">
    <source>
        <dbReference type="EMBL" id="CAF0913266.1"/>
    </source>
</evidence>
<dbReference type="GO" id="GO:0005886">
    <property type="term" value="C:plasma membrane"/>
    <property type="evidence" value="ECO:0007669"/>
    <property type="project" value="TreeGrafter"/>
</dbReference>
<organism evidence="8 9">
    <name type="scientific">Brachionus calyciflorus</name>
    <dbReference type="NCBI Taxonomy" id="104777"/>
    <lineage>
        <taxon>Eukaryota</taxon>
        <taxon>Metazoa</taxon>
        <taxon>Spiralia</taxon>
        <taxon>Gnathifera</taxon>
        <taxon>Rotifera</taxon>
        <taxon>Eurotatoria</taxon>
        <taxon>Monogononta</taxon>
        <taxon>Pseudotrocha</taxon>
        <taxon>Ploima</taxon>
        <taxon>Brachionidae</taxon>
        <taxon>Brachionus</taxon>
    </lineage>
</organism>
<evidence type="ECO:0000256" key="1">
    <source>
        <dbReference type="ARBA" id="ARBA00004141"/>
    </source>
</evidence>